<evidence type="ECO:0000259" key="3">
    <source>
        <dbReference type="Pfam" id="PF18106"/>
    </source>
</evidence>
<dbReference type="GO" id="GO:0006355">
    <property type="term" value="P:regulation of DNA-templated transcription"/>
    <property type="evidence" value="ECO:0007669"/>
    <property type="project" value="InterPro"/>
</dbReference>
<evidence type="ECO:0008006" key="5">
    <source>
        <dbReference type="Google" id="ProtNLM"/>
    </source>
</evidence>
<dbReference type="InterPro" id="IPR048093">
    <property type="entry name" value="MobT"/>
</dbReference>
<dbReference type="Gene3D" id="1.10.1220.10">
    <property type="entry name" value="Met repressor-like"/>
    <property type="match status" value="1"/>
</dbReference>
<organism evidence="4">
    <name type="scientific">Streptococcus pneumoniae</name>
    <dbReference type="NCBI Taxonomy" id="1313"/>
    <lineage>
        <taxon>Bacteria</taxon>
        <taxon>Bacillati</taxon>
        <taxon>Bacillota</taxon>
        <taxon>Bacilli</taxon>
        <taxon>Lactobacillales</taxon>
        <taxon>Streptococcaceae</taxon>
        <taxon>Streptococcus</taxon>
    </lineage>
</organism>
<dbReference type="InterPro" id="IPR013321">
    <property type="entry name" value="Arc_rbn_hlx_hlx"/>
</dbReference>
<dbReference type="InterPro" id="IPR003491">
    <property type="entry name" value="REP-like_C"/>
</dbReference>
<feature type="domain" description="Replication initiation protein-like C-terminal" evidence="1">
    <location>
        <begin position="97"/>
        <end position="300"/>
    </location>
</feature>
<evidence type="ECO:0000259" key="2">
    <source>
        <dbReference type="Pfam" id="PF07764"/>
    </source>
</evidence>
<proteinExistence type="predicted"/>
<evidence type="ECO:0000259" key="1">
    <source>
        <dbReference type="Pfam" id="PF02486"/>
    </source>
</evidence>
<dbReference type="AlphaFoldDB" id="D6CHR8"/>
<dbReference type="EMBL" id="FN667862">
    <property type="protein sequence ID" value="CBJ57220.1"/>
    <property type="molecule type" value="Genomic_DNA"/>
</dbReference>
<sequence length="429" mass="50804">MLFDYVRIRFPTTDVQQVVENILQLKLSYFLHEDYGFYSYSEHYALGDIFVLCSHELDKGVLVELKGRGCRQFESYLLAQQRSWYEFFMDVLVAGGVMKRLDLAINDKTGILNIPVLTEKCQQEECISVFRSFKSYRSGELVRKEEKECMGNTLYIGSLQSEVYFCIYEKDYEQYKKNDIPIEDAEVKNRFEIRLKNERAYYAVRDLLVYDNPEHTAFKIINRYIRFVDKDDSKPRSDWKLNEEWAWFIGNNRERLKLTTKPEPYSFQRTLNWLSHQVAPTLKVAIKLDEINQTQVVKDILDHAKLTDRHKQILKQQSVKEQDVITTKKGYLSTIPVDRYPKKDIMGDKTVRVRADLHHIIKIETAKNGGNVKEVMEIRLRSKLKSVLIVHYLKILYNRSGFKIGSVDTMLYANFENNFEKAVFWYLRF</sequence>
<accession>D6CHR8</accession>
<dbReference type="PRINTS" id="PR01754">
    <property type="entry name" value="SACTRNSFRASE"/>
</dbReference>
<dbReference type="Pfam" id="PF18106">
    <property type="entry name" value="Rol_Rep_N"/>
    <property type="match status" value="1"/>
</dbReference>
<dbReference type="SUPFAM" id="SSF47598">
    <property type="entry name" value="Ribbon-helix-helix"/>
    <property type="match status" value="1"/>
</dbReference>
<dbReference type="InterPro" id="IPR040819">
    <property type="entry name" value="Rol_Rep_N"/>
</dbReference>
<name>D6CHR8_STREE</name>
<evidence type="ECO:0000313" key="4">
    <source>
        <dbReference type="EMBL" id="CBJ57220.1"/>
    </source>
</evidence>
<dbReference type="Pfam" id="PF07764">
    <property type="entry name" value="Omega_Repress"/>
    <property type="match status" value="1"/>
</dbReference>
<protein>
    <recommendedName>
        <fullName evidence="5">Replication initiation factor</fullName>
    </recommendedName>
</protein>
<reference evidence="4" key="1">
    <citation type="journal article" date="2011" name="Antimicrob. Agents Chemother.">
        <title>Heterogeneity of Tn5253-Like Composite Elements in Clinical Streptococcus pneumoniae Isolates.</title>
        <authorList>
            <person name="Mingoia M."/>
            <person name="Tili E."/>
            <person name="Manso E."/>
            <person name="Varaldo P.E."/>
            <person name="Montanari M.P."/>
        </authorList>
    </citation>
    <scope>NUCLEOTIDE SEQUENCE</scope>
    <source>
        <strain evidence="4">SpnF21</strain>
    </source>
</reference>
<dbReference type="InterPro" id="IPR011686">
    <property type="entry name" value="Omega_repress"/>
</dbReference>
<dbReference type="NCBIfam" id="NF041493">
    <property type="entry name" value="MobT"/>
    <property type="match status" value="1"/>
</dbReference>
<dbReference type="InterPro" id="IPR010985">
    <property type="entry name" value="Ribbon_hlx_hlx"/>
</dbReference>
<dbReference type="Pfam" id="PF02486">
    <property type="entry name" value="Rep_trans"/>
    <property type="match status" value="1"/>
</dbReference>
<feature type="domain" description="Omega transcriptional repressor" evidence="2">
    <location>
        <begin position="314"/>
        <end position="385"/>
    </location>
</feature>
<feature type="domain" description="Rolling Circle replication initiation protein N-terminal" evidence="3">
    <location>
        <begin position="2"/>
        <end position="88"/>
    </location>
</feature>
<dbReference type="InterPro" id="IPR008125">
    <property type="entry name" value="Streptothricin_AcTrfase"/>
</dbReference>